<evidence type="ECO:0000313" key="2">
    <source>
        <dbReference type="Proteomes" id="UP000183920"/>
    </source>
</evidence>
<evidence type="ECO:0000313" key="1">
    <source>
        <dbReference type="EMBL" id="CRL63897.1"/>
    </source>
</evidence>
<dbReference type="AlphaFoldDB" id="A0A0G4QD69"/>
<protein>
    <recommendedName>
        <fullName evidence="3">Flavoprotein</fullName>
    </recommendedName>
</protein>
<name>A0A0G4QD69_9GAMM</name>
<dbReference type="Proteomes" id="UP000183920">
    <property type="component" value="Unassembled WGS sequence"/>
</dbReference>
<gene>
    <name evidence="1" type="ORF">BN1804_02719</name>
</gene>
<reference evidence="2" key="1">
    <citation type="submission" date="2015-06" db="EMBL/GenBank/DDBJ databases">
        <authorList>
            <person name="Urmite Genomes"/>
        </authorList>
    </citation>
    <scope>NUCLEOTIDE SEQUENCE [LARGE SCALE GENOMIC DNA]</scope>
    <source>
        <strain evidence="2">CSUR P1867</strain>
    </source>
</reference>
<organism evidence="1 2">
    <name type="scientific">Proteus penneri</name>
    <dbReference type="NCBI Taxonomy" id="102862"/>
    <lineage>
        <taxon>Bacteria</taxon>
        <taxon>Pseudomonadati</taxon>
        <taxon>Pseudomonadota</taxon>
        <taxon>Gammaproteobacteria</taxon>
        <taxon>Enterobacterales</taxon>
        <taxon>Morganellaceae</taxon>
        <taxon>Proteus</taxon>
    </lineage>
</organism>
<proteinExistence type="predicted"/>
<accession>A0A0G4QD69</accession>
<dbReference type="RefSeq" id="WP_072064461.1">
    <property type="nucleotide sequence ID" value="NZ_CVRY01000005.1"/>
</dbReference>
<evidence type="ECO:0008006" key="3">
    <source>
        <dbReference type="Google" id="ProtNLM"/>
    </source>
</evidence>
<sequence>MDNLLIERIVAEIEKRMKKSVLLALTPAPGYQDEICQRINTFSHVRFSLFVTTQAQVSHDLSKWRHLGEMYNAGEFDINTLSSYHALFIPYFDKKLVGEIINGLFISEEGKLIHSALAKNIPIIALPYFCQPESELNEILGLNKNKEYNLLIQRNISRLKSMEIMFHSINNVEANLINHDINHQAKPEHKPEIKQENNNRYITLNEVMNNPGKYHLSQDKLTDSAIEYLKSLKN</sequence>
<dbReference type="EMBL" id="CVRY01000005">
    <property type="protein sequence ID" value="CRL63897.1"/>
    <property type="molecule type" value="Genomic_DNA"/>
</dbReference>